<keyword evidence="2" id="KW-1185">Reference proteome</keyword>
<name>A0A2T0B1L5_9CLOT</name>
<gene>
    <name evidence="1" type="ORF">CLLI_22670</name>
</gene>
<evidence type="ECO:0000313" key="1">
    <source>
        <dbReference type="EMBL" id="PRR77703.1"/>
    </source>
</evidence>
<dbReference type="AlphaFoldDB" id="A0A2T0B1L5"/>
<evidence type="ECO:0000313" key="2">
    <source>
        <dbReference type="Proteomes" id="UP000239706"/>
    </source>
</evidence>
<organism evidence="1 2">
    <name type="scientific">Clostridium liquoris</name>
    <dbReference type="NCBI Taxonomy" id="1289519"/>
    <lineage>
        <taxon>Bacteria</taxon>
        <taxon>Bacillati</taxon>
        <taxon>Bacillota</taxon>
        <taxon>Clostridia</taxon>
        <taxon>Eubacteriales</taxon>
        <taxon>Clostridiaceae</taxon>
        <taxon>Clostridium</taxon>
    </lineage>
</organism>
<dbReference type="RefSeq" id="WP_106064319.1">
    <property type="nucleotide sequence ID" value="NZ_PVXO01000060.1"/>
</dbReference>
<protein>
    <submittedName>
        <fullName evidence="1">Uncharacterized protein</fullName>
    </submittedName>
</protein>
<sequence>MPLHKIPLCSFKYVGDNTLSSGAFVYDTTWKVLKTKEKLFYKDKVIEINKSIGDKLLYKNFYNIGKNNNKYFYKENSIMIKEFEKELGSGIAEINKNKNIITENTNTIEINKNKNTELENIEDKNINIKVDKNLLDIRNTQLNKNNIILNLYIDKENLQLDKSKTVYTDGIAKKEIFKDNIIKNFKLGKNINFEKYYNCYLARIYFKEINTNELKFIKRNKSKNIDKDTCFFIDRFNLEEIIGNGLKILKKNIMENINAYRNISNLNLIDIKSIDKNYNSRLMYISLPKNIGKYKYTDFLDKVNIKSIDKHDNKIYFYREKTKMLCKHDNRCLDRKVIATILKEDKGYLDYTSLINIYKQIEKGLLDLTIWSIYKEHDKNLKGTIIKDVYEARTNIKFIEVTKRWWWLRPTYPADELIIPNKDFNYNTDLLNNADYEYLRFNNHPIEWGKDWGIDYNIPPIGISIEIMLDLINILMMIWHKNTQAWLSCTGKESIQFIMELVYDWYTLDTSNPNTDYIRAYRWIRWEAEKVYFCDVKNGLQAIGLLIANLIGYMKQHHFNLVPIWYNPKAMDIEREFNKVATNGDIIKNLDKLKGKRRYYIETQNFEKEKIFGG</sequence>
<dbReference type="Proteomes" id="UP000239706">
    <property type="component" value="Unassembled WGS sequence"/>
</dbReference>
<comment type="caution">
    <text evidence="1">The sequence shown here is derived from an EMBL/GenBank/DDBJ whole genome shotgun (WGS) entry which is preliminary data.</text>
</comment>
<dbReference type="OrthoDB" id="1884991at2"/>
<dbReference type="EMBL" id="PVXO01000060">
    <property type="protein sequence ID" value="PRR77703.1"/>
    <property type="molecule type" value="Genomic_DNA"/>
</dbReference>
<reference evidence="1 2" key="1">
    <citation type="submission" date="2018-03" db="EMBL/GenBank/DDBJ databases">
        <title>Genome sequence of Clostridium liquoris DSM 100320.</title>
        <authorList>
            <person name="Poehlein A."/>
            <person name="Daniel R."/>
        </authorList>
    </citation>
    <scope>NUCLEOTIDE SEQUENCE [LARGE SCALE GENOMIC DNA]</scope>
    <source>
        <strain evidence="1 2">DSM 100320</strain>
    </source>
</reference>
<accession>A0A2T0B1L5</accession>
<proteinExistence type="predicted"/>